<dbReference type="CDD" id="cd00038">
    <property type="entry name" value="CAP_ED"/>
    <property type="match status" value="1"/>
</dbReference>
<evidence type="ECO:0000313" key="6">
    <source>
        <dbReference type="Proteomes" id="UP000240527"/>
    </source>
</evidence>
<keyword evidence="1" id="KW-0805">Transcription regulation</keyword>
<dbReference type="InterPro" id="IPR036390">
    <property type="entry name" value="WH_DNA-bd_sf"/>
</dbReference>
<keyword evidence="2" id="KW-0238">DNA-binding</keyword>
<name>A0ABM6TJI6_9CAUL</name>
<sequence length="217" mass="23523">MSGLTAFVRETFQCQEDVARCIANAATERGYPSGATIVRQGDECDETFLLTLGRARASAVSRDGASVLLHDFAPGDLFGATVRPAAPSDVEVTALGLARAAVFVAMDFLRLMERHNCIGIVLSRLLLARLKNANKRLIDRNTLSAVGRIHAELLRRAEPNGWAISPPPVLAALALDLQTTRETVSRTVSALERRGLVRRTAEALIIVAPRRLESLID</sequence>
<gene>
    <name evidence="5" type="ORF">B7G68_16875</name>
</gene>
<evidence type="ECO:0000256" key="3">
    <source>
        <dbReference type="ARBA" id="ARBA00023163"/>
    </source>
</evidence>
<dbReference type="RefSeq" id="WP_013080379.1">
    <property type="nucleotide sequence ID" value="NZ_CP027850.1"/>
</dbReference>
<keyword evidence="6" id="KW-1185">Reference proteome</keyword>
<evidence type="ECO:0000256" key="2">
    <source>
        <dbReference type="ARBA" id="ARBA00023125"/>
    </source>
</evidence>
<dbReference type="Pfam" id="PF00027">
    <property type="entry name" value="cNMP_binding"/>
    <property type="match status" value="1"/>
</dbReference>
<evidence type="ECO:0000259" key="4">
    <source>
        <dbReference type="PROSITE" id="PS50042"/>
    </source>
</evidence>
<dbReference type="InterPro" id="IPR014710">
    <property type="entry name" value="RmlC-like_jellyroll"/>
</dbReference>
<organism evidence="5 6">
    <name type="scientific">Caulobacter segnis</name>
    <dbReference type="NCBI Taxonomy" id="88688"/>
    <lineage>
        <taxon>Bacteria</taxon>
        <taxon>Pseudomonadati</taxon>
        <taxon>Pseudomonadota</taxon>
        <taxon>Alphaproteobacteria</taxon>
        <taxon>Caulobacterales</taxon>
        <taxon>Caulobacteraceae</taxon>
        <taxon>Caulobacter</taxon>
    </lineage>
</organism>
<dbReference type="EMBL" id="CP027850">
    <property type="protein sequence ID" value="AVQ03372.1"/>
    <property type="molecule type" value="Genomic_DNA"/>
</dbReference>
<feature type="domain" description="Cyclic nucleotide-binding" evidence="4">
    <location>
        <begin position="22"/>
        <end position="79"/>
    </location>
</feature>
<dbReference type="InterPro" id="IPR012318">
    <property type="entry name" value="HTH_CRP"/>
</dbReference>
<reference evidence="5 6" key="1">
    <citation type="journal article" date="2015" name="Biotechnol. Bioeng.">
        <title>Genome sequence and phenotypic characterization of Caulobacter segnis.</title>
        <authorList>
            <person name="Patel S."/>
            <person name="Fletcher B."/>
            <person name="Scott D.C."/>
            <person name="Ely B."/>
        </authorList>
    </citation>
    <scope>NUCLEOTIDE SEQUENCE [LARGE SCALE GENOMIC DNA]</scope>
    <source>
        <strain evidence="5 6">TK0059</strain>
    </source>
</reference>
<dbReference type="PROSITE" id="PS50042">
    <property type="entry name" value="CNMP_BINDING_3"/>
    <property type="match status" value="1"/>
</dbReference>
<dbReference type="InterPro" id="IPR018490">
    <property type="entry name" value="cNMP-bd_dom_sf"/>
</dbReference>
<dbReference type="InterPro" id="IPR000595">
    <property type="entry name" value="cNMP-bd_dom"/>
</dbReference>
<keyword evidence="3" id="KW-0804">Transcription</keyword>
<dbReference type="PANTHER" id="PTHR24567">
    <property type="entry name" value="CRP FAMILY TRANSCRIPTIONAL REGULATORY PROTEIN"/>
    <property type="match status" value="1"/>
</dbReference>
<proteinExistence type="predicted"/>
<dbReference type="InterPro" id="IPR050397">
    <property type="entry name" value="Env_Response_Regulators"/>
</dbReference>
<evidence type="ECO:0000256" key="1">
    <source>
        <dbReference type="ARBA" id="ARBA00023015"/>
    </source>
</evidence>
<dbReference type="SUPFAM" id="SSF46785">
    <property type="entry name" value="Winged helix' DNA-binding domain"/>
    <property type="match status" value="1"/>
</dbReference>
<evidence type="ECO:0000313" key="5">
    <source>
        <dbReference type="EMBL" id="AVQ03372.1"/>
    </source>
</evidence>
<protein>
    <submittedName>
        <fullName evidence="5">Crp/Fnr family transcriptional regulator</fullName>
    </submittedName>
</protein>
<dbReference type="SUPFAM" id="SSF51206">
    <property type="entry name" value="cAMP-binding domain-like"/>
    <property type="match status" value="1"/>
</dbReference>
<accession>A0ABM6TJI6</accession>
<dbReference type="PANTHER" id="PTHR24567:SF74">
    <property type="entry name" value="HTH-TYPE TRANSCRIPTIONAL REGULATOR ARCR"/>
    <property type="match status" value="1"/>
</dbReference>
<dbReference type="Gene3D" id="2.60.120.10">
    <property type="entry name" value="Jelly Rolls"/>
    <property type="match status" value="1"/>
</dbReference>
<dbReference type="SMART" id="SM00100">
    <property type="entry name" value="cNMP"/>
    <property type="match status" value="1"/>
</dbReference>
<dbReference type="Proteomes" id="UP000240527">
    <property type="component" value="Chromosome"/>
</dbReference>
<dbReference type="Pfam" id="PF13545">
    <property type="entry name" value="HTH_Crp_2"/>
    <property type="match status" value="1"/>
</dbReference>